<keyword evidence="12" id="KW-0805">Transcription regulation</keyword>
<keyword evidence="9" id="KW-0547">Nucleotide-binding</keyword>
<feature type="site" description="Electron transfer via tryptophanyl radical" evidence="18">
    <location>
        <position position="448"/>
    </location>
</feature>
<dbReference type="Pfam" id="PF03441">
    <property type="entry name" value="FAD_binding_7"/>
    <property type="match status" value="1"/>
</dbReference>
<dbReference type="Proteomes" id="UP000192223">
    <property type="component" value="Unplaced"/>
</dbReference>
<dbReference type="AlphaFoldDB" id="A0A7F5RM93"/>
<feature type="domain" description="Photolyase/cryptochrome alpha/beta" evidence="19">
    <location>
        <begin position="42"/>
        <end position="171"/>
    </location>
</feature>
<dbReference type="InterPro" id="IPR005101">
    <property type="entry name" value="Cryptochr/Photolyase_FAD-bd"/>
</dbReference>
<proteinExistence type="inferred from homology"/>
<feature type="binding site" evidence="17">
    <location>
        <begin position="335"/>
        <end position="342"/>
    </location>
    <ligand>
        <name>FAD</name>
        <dbReference type="ChEBI" id="CHEBI:57692"/>
    </ligand>
</feature>
<name>A0A7F5RM93_AGRPL</name>
<dbReference type="PRINTS" id="PR00147">
    <property type="entry name" value="DNAPHOTLYASE"/>
</dbReference>
<evidence type="ECO:0000256" key="7">
    <source>
        <dbReference type="ARBA" id="ARBA00022543"/>
    </source>
</evidence>
<keyword evidence="16" id="KW-0539">Nucleus</keyword>
<feature type="site" description="Electron transfer via tryptophanyl radical" evidence="18">
    <location>
        <position position="425"/>
    </location>
</feature>
<gene>
    <name evidence="21" type="primary">LOC108735232</name>
</gene>
<keyword evidence="10 17" id="KW-0274">FAD</keyword>
<evidence type="ECO:0000256" key="3">
    <source>
        <dbReference type="ARBA" id="ARBA00005862"/>
    </source>
</evidence>
<keyword evidence="15" id="KW-0675">Receptor</keyword>
<dbReference type="RefSeq" id="XP_025837056.1">
    <property type="nucleotide sequence ID" value="XM_025981271.1"/>
</dbReference>
<evidence type="ECO:0000259" key="19">
    <source>
        <dbReference type="PROSITE" id="PS51645"/>
    </source>
</evidence>
<dbReference type="GO" id="GO:0003677">
    <property type="term" value="F:DNA binding"/>
    <property type="evidence" value="ECO:0007669"/>
    <property type="project" value="TreeGrafter"/>
</dbReference>
<organism evidence="20 21">
    <name type="scientific">Agrilus planipennis</name>
    <name type="common">Emerald ash borer</name>
    <name type="synonym">Agrilus marcopoli</name>
    <dbReference type="NCBI Taxonomy" id="224129"/>
    <lineage>
        <taxon>Eukaryota</taxon>
        <taxon>Metazoa</taxon>
        <taxon>Ecdysozoa</taxon>
        <taxon>Arthropoda</taxon>
        <taxon>Hexapoda</taxon>
        <taxon>Insecta</taxon>
        <taxon>Pterygota</taxon>
        <taxon>Neoptera</taxon>
        <taxon>Endopterygota</taxon>
        <taxon>Coleoptera</taxon>
        <taxon>Polyphaga</taxon>
        <taxon>Elateriformia</taxon>
        <taxon>Buprestoidea</taxon>
        <taxon>Buprestidae</taxon>
        <taxon>Agrilinae</taxon>
        <taxon>Agrilus</taxon>
    </lineage>
</organism>
<feature type="site" description="Electron transfer via tryptophanyl radical" evidence="18">
    <location>
        <position position="366"/>
    </location>
</feature>
<dbReference type="InParanoid" id="A0A7F5RM93"/>
<dbReference type="GO" id="GO:0032922">
    <property type="term" value="P:circadian regulation of gene expression"/>
    <property type="evidence" value="ECO:0007669"/>
    <property type="project" value="TreeGrafter"/>
</dbReference>
<evidence type="ECO:0000256" key="15">
    <source>
        <dbReference type="ARBA" id="ARBA00023170"/>
    </source>
</evidence>
<evidence type="ECO:0000256" key="8">
    <source>
        <dbReference type="ARBA" id="ARBA00022630"/>
    </source>
</evidence>
<dbReference type="CTD" id="42305"/>
<dbReference type="Gene3D" id="1.25.40.80">
    <property type="match status" value="1"/>
</dbReference>
<evidence type="ECO:0000256" key="11">
    <source>
        <dbReference type="ARBA" id="ARBA00022991"/>
    </source>
</evidence>
<evidence type="ECO:0000256" key="2">
    <source>
        <dbReference type="ARBA" id="ARBA00004556"/>
    </source>
</evidence>
<keyword evidence="5" id="KW-0963">Cytoplasm</keyword>
<dbReference type="KEGG" id="apln:108735232"/>
<keyword evidence="14" id="KW-0804">Transcription</keyword>
<dbReference type="InterPro" id="IPR014729">
    <property type="entry name" value="Rossmann-like_a/b/a_fold"/>
</dbReference>
<keyword evidence="8 17" id="KW-0285">Flavoprotein</keyword>
<dbReference type="OrthoDB" id="435881at2759"/>
<dbReference type="SUPFAM" id="SSF52425">
    <property type="entry name" value="Cryptochrome/photolyase, N-terminal domain"/>
    <property type="match status" value="1"/>
</dbReference>
<evidence type="ECO:0000313" key="21">
    <source>
        <dbReference type="RefSeq" id="XP_025837056.1"/>
    </source>
</evidence>
<evidence type="ECO:0000256" key="6">
    <source>
        <dbReference type="ARBA" id="ARBA00022491"/>
    </source>
</evidence>
<keyword evidence="6" id="KW-0678">Repressor</keyword>
<dbReference type="InterPro" id="IPR006050">
    <property type="entry name" value="DNA_photolyase_N"/>
</dbReference>
<evidence type="ECO:0000256" key="10">
    <source>
        <dbReference type="ARBA" id="ARBA00022827"/>
    </source>
</evidence>
<dbReference type="Pfam" id="PF00875">
    <property type="entry name" value="DNA_photolyase"/>
    <property type="match status" value="1"/>
</dbReference>
<dbReference type="GO" id="GO:0043153">
    <property type="term" value="P:entrainment of circadian clock by photoperiod"/>
    <property type="evidence" value="ECO:0007669"/>
    <property type="project" value="TreeGrafter"/>
</dbReference>
<keyword evidence="7" id="KW-0600">Photoreceptor protein</keyword>
<dbReference type="SUPFAM" id="SSF48173">
    <property type="entry name" value="Cryptochrome/photolyase FAD-binding domain"/>
    <property type="match status" value="1"/>
</dbReference>
<keyword evidence="20" id="KW-1185">Reference proteome</keyword>
<dbReference type="InterPro" id="IPR002081">
    <property type="entry name" value="Cryptochrome/DNA_photolyase_1"/>
</dbReference>
<dbReference type="PANTHER" id="PTHR11455">
    <property type="entry name" value="CRYPTOCHROME"/>
    <property type="match status" value="1"/>
</dbReference>
<comment type="subcellular location">
    <subcellularLocation>
        <location evidence="2">Cytoplasm</location>
        <location evidence="2">Perinuclear region</location>
    </subcellularLocation>
    <subcellularLocation>
        <location evidence="1">Nucleus</location>
    </subcellularLocation>
</comment>
<evidence type="ECO:0000313" key="20">
    <source>
        <dbReference type="Proteomes" id="UP000192223"/>
    </source>
</evidence>
<evidence type="ECO:0000256" key="4">
    <source>
        <dbReference type="ARBA" id="ARBA00021159"/>
    </source>
</evidence>
<dbReference type="GO" id="GO:0045892">
    <property type="term" value="P:negative regulation of DNA-templated transcription"/>
    <property type="evidence" value="ECO:0007669"/>
    <property type="project" value="TreeGrafter"/>
</dbReference>
<dbReference type="InterPro" id="IPR036134">
    <property type="entry name" value="Crypto/Photolyase_FAD-like_sf"/>
</dbReference>
<dbReference type="FunCoup" id="A0A7F5RM93">
    <property type="interactions" value="19"/>
</dbReference>
<evidence type="ECO:0000256" key="12">
    <source>
        <dbReference type="ARBA" id="ARBA00023015"/>
    </source>
</evidence>
<feature type="binding site" evidence="17">
    <location>
        <begin position="438"/>
        <end position="440"/>
    </location>
    <ligand>
        <name>FAD</name>
        <dbReference type="ChEBI" id="CHEBI:57692"/>
    </ligand>
</feature>
<reference evidence="21" key="1">
    <citation type="submission" date="2025-08" db="UniProtKB">
        <authorList>
            <consortium name="RefSeq"/>
        </authorList>
    </citation>
    <scope>IDENTIFICATION</scope>
    <source>
        <tissue evidence="21">Entire body</tissue>
    </source>
</reference>
<comment type="cofactor">
    <cofactor evidence="17">
        <name>FAD</name>
        <dbReference type="ChEBI" id="CHEBI:57692"/>
    </cofactor>
    <text evidence="17">Binds 1 FAD per subunit.</text>
</comment>
<evidence type="ECO:0000256" key="14">
    <source>
        <dbReference type="ARBA" id="ARBA00023163"/>
    </source>
</evidence>
<dbReference type="PANTHER" id="PTHR11455:SF17">
    <property type="entry name" value="CRYPTOCHROME-1"/>
    <property type="match status" value="1"/>
</dbReference>
<keyword evidence="7" id="KW-0716">Sensory transduction</keyword>
<dbReference type="GO" id="GO:0005634">
    <property type="term" value="C:nucleus"/>
    <property type="evidence" value="ECO:0007669"/>
    <property type="project" value="UniProtKB-SubCell"/>
</dbReference>
<evidence type="ECO:0000256" key="1">
    <source>
        <dbReference type="ARBA" id="ARBA00004123"/>
    </source>
</evidence>
<sequence>MHFIQYCTDIYVLAPLTDILGKLFISQSNTKSTIKLEVFAMQVSILWFRHGLRLHDNPALHAALKKKQPFLPIFIFDGETAGTQLIGYNRMRFLCEALYDLDRQLKQLGGRLYYAKGAVVQIFTKIWQELGIGRLCFEEDCEPIWRARDDSVKIMCKDLGIECVECVSHTLWDPKKIIETNGGQPPLTYQMFLYTVDILGDPPRPKDEPRWSRVKFSNPFPLLEKVLYSFQTLPNPEDFGVFPEITETPLVRWIGGETQALKKLEERLKLEERAFRQGYYLPSQNTPDLLGPPASQSAALRHGCLSVRKFYWSIQDLFKVIHGDRLPTVHSITGQLIWREYFYTMSVKNPNYAVMKENPICLDINWIQSTSTDYNIRLTSWKEGLTGYPFIDAIMRQLKAEGWIHHMARNMVACFLTRGDLWISWEEGLQHFLKYLIDADWSVCAGNWMWVSSSAFEQLLDCSTCICPINFGKHFDPSGEFIKRYVPELKKFPSTLIYEPWKASLEQQIAAECIVGKDYPNRIINHKEAAERNRLAMKTLREDLTKPPTHCCPSNENEVRQFMWLQDTCLKHQYVSI</sequence>
<dbReference type="Gene3D" id="1.10.579.10">
    <property type="entry name" value="DNA Cyclobutane Dipyrimidine Photolyase, subunit A, domain 3"/>
    <property type="match status" value="1"/>
</dbReference>
<dbReference type="GO" id="GO:0009881">
    <property type="term" value="F:photoreceptor activity"/>
    <property type="evidence" value="ECO:0007669"/>
    <property type="project" value="UniProtKB-KW"/>
</dbReference>
<dbReference type="GeneID" id="108735232"/>
<evidence type="ECO:0000256" key="17">
    <source>
        <dbReference type="PIRSR" id="PIRSR602081-1"/>
    </source>
</evidence>
<evidence type="ECO:0000256" key="16">
    <source>
        <dbReference type="ARBA" id="ARBA00023242"/>
    </source>
</evidence>
<comment type="similarity">
    <text evidence="3">Belongs to the DNA photolyase class-1 family.</text>
</comment>
<accession>A0A7F5RM93</accession>
<keyword evidence="13" id="KW-0090">Biological rhythms</keyword>
<dbReference type="GO" id="GO:0048471">
    <property type="term" value="C:perinuclear region of cytoplasm"/>
    <property type="evidence" value="ECO:0007669"/>
    <property type="project" value="UniProtKB-SubCell"/>
</dbReference>
<protein>
    <recommendedName>
        <fullName evidence="4">Cryptochrome-1</fullName>
    </recommendedName>
</protein>
<evidence type="ECO:0000256" key="18">
    <source>
        <dbReference type="PIRSR" id="PIRSR602081-2"/>
    </source>
</evidence>
<evidence type="ECO:0000256" key="13">
    <source>
        <dbReference type="ARBA" id="ARBA00023108"/>
    </source>
</evidence>
<keyword evidence="11" id="KW-0157">Chromophore</keyword>
<dbReference type="Gene3D" id="3.40.50.620">
    <property type="entry name" value="HUPs"/>
    <property type="match status" value="1"/>
</dbReference>
<dbReference type="InterPro" id="IPR036155">
    <property type="entry name" value="Crypto/Photolyase_N_sf"/>
</dbReference>
<feature type="binding site" evidence="17">
    <location>
        <position position="280"/>
    </location>
    <ligand>
        <name>FAD</name>
        <dbReference type="ChEBI" id="CHEBI:57692"/>
    </ligand>
</feature>
<evidence type="ECO:0000256" key="9">
    <source>
        <dbReference type="ARBA" id="ARBA00022741"/>
    </source>
</evidence>
<dbReference type="PROSITE" id="PS51645">
    <property type="entry name" value="PHR_CRY_ALPHA_BETA"/>
    <property type="match status" value="1"/>
</dbReference>
<dbReference type="GO" id="GO:0071949">
    <property type="term" value="F:FAD binding"/>
    <property type="evidence" value="ECO:0007669"/>
    <property type="project" value="TreeGrafter"/>
</dbReference>
<evidence type="ECO:0000256" key="5">
    <source>
        <dbReference type="ARBA" id="ARBA00022490"/>
    </source>
</evidence>